<evidence type="ECO:0000313" key="1">
    <source>
        <dbReference type="EMBL" id="RPE36818.1"/>
    </source>
</evidence>
<accession>A0A3N4RTV7</accession>
<sequence length="249" mass="27613">MDSQAESGAHRIGGIRYRAGDVLRMSCPFTEVTVTGVSRFHVAVRWPWWEIDVAADGIEWNGDVALPTSADHDRGSEYFRTRPAEDTLKAGDRCLVGIPPTVVHVLAVRRFDPPLETGWLPRPATYLDVLRQGESHDARIEEQGYEIDPAGGVPFRLELLFRPFAFLESGDEVVDRDGRAWRFDAPWGWNAFDGGQPSAPSWPLALLFRNGEPTPEAVAAVAEATSTGRHADEVNRWVELTRAEPVTPA</sequence>
<proteinExistence type="predicted"/>
<dbReference type="Proteomes" id="UP000266906">
    <property type="component" value="Unassembled WGS sequence"/>
</dbReference>
<keyword evidence="2" id="KW-1185">Reference proteome</keyword>
<evidence type="ECO:0000313" key="2">
    <source>
        <dbReference type="Proteomes" id="UP000266906"/>
    </source>
</evidence>
<reference evidence="1 2" key="1">
    <citation type="submission" date="2018-11" db="EMBL/GenBank/DDBJ databases">
        <title>Sequencing the genomes of 1000 actinobacteria strains.</title>
        <authorList>
            <person name="Klenk H.-P."/>
        </authorList>
    </citation>
    <scope>NUCLEOTIDE SEQUENCE [LARGE SCALE GENOMIC DNA]</scope>
    <source>
        <strain evidence="1 2">DSM 44781</strain>
    </source>
</reference>
<protein>
    <submittedName>
        <fullName evidence="1">Uncharacterized protein</fullName>
    </submittedName>
</protein>
<gene>
    <name evidence="1" type="ORF">EDD38_5199</name>
</gene>
<organism evidence="1 2">
    <name type="scientific">Kitasatospora cineracea</name>
    <dbReference type="NCBI Taxonomy" id="88074"/>
    <lineage>
        <taxon>Bacteria</taxon>
        <taxon>Bacillati</taxon>
        <taxon>Actinomycetota</taxon>
        <taxon>Actinomycetes</taxon>
        <taxon>Kitasatosporales</taxon>
        <taxon>Streptomycetaceae</taxon>
        <taxon>Kitasatospora</taxon>
    </lineage>
</organism>
<comment type="caution">
    <text evidence="1">The sequence shown here is derived from an EMBL/GenBank/DDBJ whole genome shotgun (WGS) entry which is preliminary data.</text>
</comment>
<dbReference type="EMBL" id="RKQG01000001">
    <property type="protein sequence ID" value="RPE36818.1"/>
    <property type="molecule type" value="Genomic_DNA"/>
</dbReference>
<name>A0A3N4RTV7_9ACTN</name>
<dbReference type="AlphaFoldDB" id="A0A3N4RTV7"/>